<dbReference type="GO" id="GO:0000271">
    <property type="term" value="P:polysaccharide biosynthetic process"/>
    <property type="evidence" value="ECO:0007669"/>
    <property type="project" value="TreeGrafter"/>
</dbReference>
<evidence type="ECO:0000313" key="4">
    <source>
        <dbReference type="Proteomes" id="UP000318733"/>
    </source>
</evidence>
<dbReference type="GO" id="GO:0016020">
    <property type="term" value="C:membrane"/>
    <property type="evidence" value="ECO:0007669"/>
    <property type="project" value="TreeGrafter"/>
</dbReference>
<feature type="domain" description="Acyltransferase 3" evidence="2">
    <location>
        <begin position="25"/>
        <end position="350"/>
    </location>
</feature>
<dbReference type="EMBL" id="VLPK01000008">
    <property type="protein sequence ID" value="TSJ35946.1"/>
    <property type="molecule type" value="Genomic_DNA"/>
</dbReference>
<keyword evidence="3" id="KW-0012">Acyltransferase</keyword>
<sequence length="374" mass="42954">MKRLIKIIKSPILTIPEPLTANYFPFLDGLRGLAILMVLLPHFGINKYLYHTSGMLIESDTGVHLFFIISGFLITTLLLKEKVTNGKISLKYFYIRRALRILPVAYLFLVVLAILNIIFRLHLSAFDFIGAGTFITNLPMGGSYYTAHFWSLAVEEQFYLVFPLLLVFNLECYFIVGLLLITVVPLTCIAATCFPTIAGGGLFVKSCMYAFWKGPVIILIGSVCAIMVFKQMITLKASRLYAFGDIILLVIAIIIRTRNFQLYTKYASEYISAILMAFVIIFSFGQKGPLIRILTSKILMRIGILSYSLYIWQQLFIGSNTWQPWMRYLHGLPLWQLVIFKIGVVFVIAFFSYQYEWYFLKIKEKLKYNKGKIR</sequence>
<feature type="transmembrane region" description="Helical" evidence="1">
    <location>
        <begin position="210"/>
        <end position="228"/>
    </location>
</feature>
<keyword evidence="1" id="KW-1133">Transmembrane helix</keyword>
<evidence type="ECO:0000313" key="3">
    <source>
        <dbReference type="EMBL" id="TSJ35946.1"/>
    </source>
</evidence>
<dbReference type="RefSeq" id="WP_144250820.1">
    <property type="nucleotide sequence ID" value="NZ_VLPK01000008.1"/>
</dbReference>
<dbReference type="PANTHER" id="PTHR23028:SF53">
    <property type="entry name" value="ACYL_TRANSF_3 DOMAIN-CONTAINING PROTEIN"/>
    <property type="match status" value="1"/>
</dbReference>
<dbReference type="AlphaFoldDB" id="A0A556M827"/>
<dbReference type="InterPro" id="IPR002656">
    <property type="entry name" value="Acyl_transf_3_dom"/>
</dbReference>
<dbReference type="Pfam" id="PF01757">
    <property type="entry name" value="Acyl_transf_3"/>
    <property type="match status" value="1"/>
</dbReference>
<accession>A0A556M827</accession>
<feature type="transmembrane region" description="Helical" evidence="1">
    <location>
        <begin position="158"/>
        <end position="176"/>
    </location>
</feature>
<feature type="transmembrane region" description="Helical" evidence="1">
    <location>
        <begin position="99"/>
        <end position="119"/>
    </location>
</feature>
<evidence type="ECO:0000256" key="1">
    <source>
        <dbReference type="SAM" id="Phobius"/>
    </source>
</evidence>
<feature type="transmembrane region" description="Helical" evidence="1">
    <location>
        <begin position="61"/>
        <end position="79"/>
    </location>
</feature>
<feature type="transmembrane region" description="Helical" evidence="1">
    <location>
        <begin position="270"/>
        <end position="286"/>
    </location>
</feature>
<feature type="transmembrane region" description="Helical" evidence="1">
    <location>
        <begin position="298"/>
        <end position="317"/>
    </location>
</feature>
<keyword evidence="1" id="KW-0472">Membrane</keyword>
<gene>
    <name evidence="3" type="ORF">FO440_23805</name>
</gene>
<name>A0A556M827_9SPHI</name>
<dbReference type="GO" id="GO:0016747">
    <property type="term" value="F:acyltransferase activity, transferring groups other than amino-acyl groups"/>
    <property type="evidence" value="ECO:0007669"/>
    <property type="project" value="InterPro"/>
</dbReference>
<feature type="transmembrane region" description="Helical" evidence="1">
    <location>
        <begin position="337"/>
        <end position="360"/>
    </location>
</feature>
<keyword evidence="1" id="KW-0812">Transmembrane</keyword>
<proteinExistence type="predicted"/>
<dbReference type="InterPro" id="IPR050879">
    <property type="entry name" value="Acyltransferase_3"/>
</dbReference>
<dbReference type="PANTHER" id="PTHR23028">
    <property type="entry name" value="ACETYLTRANSFERASE"/>
    <property type="match status" value="1"/>
</dbReference>
<reference evidence="3 4" key="1">
    <citation type="submission" date="2019-07" db="EMBL/GenBank/DDBJ databases">
        <authorList>
            <person name="Huq M.A."/>
        </authorList>
    </citation>
    <scope>NUCLEOTIDE SEQUENCE [LARGE SCALE GENOMIC DNA]</scope>
    <source>
        <strain evidence="3 4">MAH-19</strain>
    </source>
</reference>
<dbReference type="Proteomes" id="UP000318733">
    <property type="component" value="Unassembled WGS sequence"/>
</dbReference>
<keyword evidence="4" id="KW-1185">Reference proteome</keyword>
<keyword evidence="3" id="KW-0808">Transferase</keyword>
<feature type="transmembrane region" description="Helical" evidence="1">
    <location>
        <begin position="240"/>
        <end position="258"/>
    </location>
</feature>
<dbReference type="OrthoDB" id="290051at2"/>
<feature type="transmembrane region" description="Helical" evidence="1">
    <location>
        <begin position="183"/>
        <end position="204"/>
    </location>
</feature>
<organism evidence="3 4">
    <name type="scientific">Mucilaginibacter corticis</name>
    <dbReference type="NCBI Taxonomy" id="2597670"/>
    <lineage>
        <taxon>Bacteria</taxon>
        <taxon>Pseudomonadati</taxon>
        <taxon>Bacteroidota</taxon>
        <taxon>Sphingobacteriia</taxon>
        <taxon>Sphingobacteriales</taxon>
        <taxon>Sphingobacteriaceae</taxon>
        <taxon>Mucilaginibacter</taxon>
    </lineage>
</organism>
<protein>
    <submittedName>
        <fullName evidence="3">Acyltransferase</fullName>
    </submittedName>
</protein>
<feature type="transmembrane region" description="Helical" evidence="1">
    <location>
        <begin position="21"/>
        <end position="41"/>
    </location>
</feature>
<comment type="caution">
    <text evidence="3">The sequence shown here is derived from an EMBL/GenBank/DDBJ whole genome shotgun (WGS) entry which is preliminary data.</text>
</comment>
<evidence type="ECO:0000259" key="2">
    <source>
        <dbReference type="Pfam" id="PF01757"/>
    </source>
</evidence>